<evidence type="ECO:0000256" key="1">
    <source>
        <dbReference type="ARBA" id="ARBA00005439"/>
    </source>
</evidence>
<evidence type="ECO:0000256" key="5">
    <source>
        <dbReference type="NCBIfam" id="TIGR00168"/>
    </source>
</evidence>
<comment type="caution">
    <text evidence="9">The sequence shown here is derived from an EMBL/GenBank/DDBJ whole genome shotgun (WGS) entry which is preliminary data.</text>
</comment>
<organism evidence="9 10">
    <name type="scientific">Geoalkalibacter ferrihydriticus DSM 17813</name>
    <dbReference type="NCBI Taxonomy" id="1121915"/>
    <lineage>
        <taxon>Bacteria</taxon>
        <taxon>Pseudomonadati</taxon>
        <taxon>Thermodesulfobacteriota</taxon>
        <taxon>Desulfuromonadia</taxon>
        <taxon>Desulfuromonadales</taxon>
        <taxon>Geoalkalibacteraceae</taxon>
        <taxon>Geoalkalibacter</taxon>
    </lineage>
</organism>
<protein>
    <recommendedName>
        <fullName evidence="4 5">Translation initiation factor IF-3</fullName>
    </recommendedName>
</protein>
<dbReference type="InterPro" id="IPR019814">
    <property type="entry name" value="Translation_initiation_fac_3_N"/>
</dbReference>
<evidence type="ECO:0000256" key="2">
    <source>
        <dbReference type="ARBA" id="ARBA00022540"/>
    </source>
</evidence>
<comment type="function">
    <text evidence="4 6">IF-3 binds to the 30S ribosomal subunit and shifts the equilibrium between 70S ribosomes and their 50S and 30S subunits in favor of the free subunits, thus enhancing the availability of 30S subunits on which protein synthesis initiation begins.</text>
</comment>
<comment type="similarity">
    <text evidence="1 4 6">Belongs to the IF-3 family.</text>
</comment>
<evidence type="ECO:0000256" key="6">
    <source>
        <dbReference type="RuleBase" id="RU000646"/>
    </source>
</evidence>
<evidence type="ECO:0000313" key="10">
    <source>
        <dbReference type="Proteomes" id="UP000035068"/>
    </source>
</evidence>
<evidence type="ECO:0000259" key="8">
    <source>
        <dbReference type="Pfam" id="PF05198"/>
    </source>
</evidence>
<dbReference type="GO" id="GO:0043022">
    <property type="term" value="F:ribosome binding"/>
    <property type="evidence" value="ECO:0007669"/>
    <property type="project" value="UniProtKB-ARBA"/>
</dbReference>
<evidence type="ECO:0000313" key="9">
    <source>
        <dbReference type="EMBL" id="KIH77394.1"/>
    </source>
</evidence>
<dbReference type="InterPro" id="IPR001288">
    <property type="entry name" value="Translation_initiation_fac_3"/>
</dbReference>
<dbReference type="Pfam" id="PF05198">
    <property type="entry name" value="IF3_N"/>
    <property type="match status" value="1"/>
</dbReference>
<sequence>MAKPETNINRAIRAREVRVIDDESQQLGVMTLSDALAAAQERGLDLVEVSPNANPPVCRIMDFGKFKYQQSKKAAEAKKKMARVELKEVKMRPKTEEHDFQVKLRNARRFLEEGNKVKFTIMFRGREVTHPERGRMLLEKASLEIADIGQVEGRPNLQGRFMSMIVSPTKKS</sequence>
<dbReference type="GO" id="GO:0003743">
    <property type="term" value="F:translation initiation factor activity"/>
    <property type="evidence" value="ECO:0007669"/>
    <property type="project" value="UniProtKB-UniRule"/>
</dbReference>
<dbReference type="Gene3D" id="3.30.110.10">
    <property type="entry name" value="Translation initiation factor 3 (IF-3), C-terminal domain"/>
    <property type="match status" value="1"/>
</dbReference>
<dbReference type="PANTHER" id="PTHR10938:SF0">
    <property type="entry name" value="TRANSLATION INITIATION FACTOR IF-3, MITOCHONDRIAL"/>
    <property type="match status" value="1"/>
</dbReference>
<dbReference type="SUPFAM" id="SSF54364">
    <property type="entry name" value="Translation initiation factor IF3, N-terminal domain"/>
    <property type="match status" value="1"/>
</dbReference>
<dbReference type="InterPro" id="IPR036787">
    <property type="entry name" value="T_IF-3_N_sf"/>
</dbReference>
<dbReference type="Gene3D" id="3.10.20.80">
    <property type="entry name" value="Translation initiation factor 3 (IF-3), N-terminal domain"/>
    <property type="match status" value="1"/>
</dbReference>
<feature type="domain" description="Translation initiation factor 3 N-terminal" evidence="8">
    <location>
        <begin position="8"/>
        <end position="77"/>
    </location>
</feature>
<dbReference type="Proteomes" id="UP000035068">
    <property type="component" value="Unassembled WGS sequence"/>
</dbReference>
<dbReference type="SUPFAM" id="SSF55200">
    <property type="entry name" value="Translation initiation factor IF3, C-terminal domain"/>
    <property type="match status" value="1"/>
</dbReference>
<evidence type="ECO:0000256" key="4">
    <source>
        <dbReference type="HAMAP-Rule" id="MF_00080"/>
    </source>
</evidence>
<dbReference type="GO" id="GO:0005829">
    <property type="term" value="C:cytosol"/>
    <property type="evidence" value="ECO:0007669"/>
    <property type="project" value="TreeGrafter"/>
</dbReference>
<dbReference type="HAMAP" id="MF_00080">
    <property type="entry name" value="IF_3"/>
    <property type="match status" value="1"/>
</dbReference>
<dbReference type="FunFam" id="3.30.110.10:FF:000001">
    <property type="entry name" value="Translation initiation factor IF-3"/>
    <property type="match status" value="1"/>
</dbReference>
<dbReference type="RefSeq" id="WP_040095350.1">
    <property type="nucleotide sequence ID" value="NZ_JWJD01000001.1"/>
</dbReference>
<name>A0A0C2DVD2_9BACT</name>
<dbReference type="EMBL" id="JWJD01000001">
    <property type="protein sequence ID" value="KIH77394.1"/>
    <property type="molecule type" value="Genomic_DNA"/>
</dbReference>
<keyword evidence="4" id="KW-0963">Cytoplasm</keyword>
<proteinExistence type="inferred from homology"/>
<dbReference type="PROSITE" id="PS00938">
    <property type="entry name" value="IF3"/>
    <property type="match status" value="1"/>
</dbReference>
<dbReference type="FunFam" id="3.10.20.80:FF:000001">
    <property type="entry name" value="Translation initiation factor IF-3"/>
    <property type="match status" value="1"/>
</dbReference>
<keyword evidence="2 4" id="KW-0396">Initiation factor</keyword>
<dbReference type="NCBIfam" id="TIGR00168">
    <property type="entry name" value="infC"/>
    <property type="match status" value="1"/>
</dbReference>
<accession>A0A0C2DVD2</accession>
<evidence type="ECO:0000256" key="3">
    <source>
        <dbReference type="ARBA" id="ARBA00022917"/>
    </source>
</evidence>
<evidence type="ECO:0000259" key="7">
    <source>
        <dbReference type="Pfam" id="PF00707"/>
    </source>
</evidence>
<keyword evidence="3 4" id="KW-0648">Protein biosynthesis</keyword>
<comment type="subcellular location">
    <subcellularLocation>
        <location evidence="4 6">Cytoplasm</location>
    </subcellularLocation>
</comment>
<reference evidence="9 10" key="1">
    <citation type="submission" date="2014-12" db="EMBL/GenBank/DDBJ databases">
        <title>Genomes of Geoalkalibacter ferrihydriticus and Geoalkalibacter subterraneus, two haloalkaliphilic metal-reducing members of the Geobacteraceae.</title>
        <authorList>
            <person name="Badalamenti J.P."/>
            <person name="Torres C.I."/>
            <person name="Krajmalnik-Brown R."/>
            <person name="Bond D.R."/>
        </authorList>
    </citation>
    <scope>NUCLEOTIDE SEQUENCE [LARGE SCALE GENOMIC DNA]</scope>
    <source>
        <strain evidence="9 10">DSM 17813</strain>
    </source>
</reference>
<dbReference type="InterPro" id="IPR019813">
    <property type="entry name" value="Translation_initiation_fac3_CS"/>
</dbReference>
<dbReference type="GO" id="GO:0016020">
    <property type="term" value="C:membrane"/>
    <property type="evidence" value="ECO:0007669"/>
    <property type="project" value="TreeGrafter"/>
</dbReference>
<dbReference type="PANTHER" id="PTHR10938">
    <property type="entry name" value="TRANSLATION INITIATION FACTOR IF-3"/>
    <property type="match status" value="1"/>
</dbReference>
<keyword evidence="10" id="KW-1185">Reference proteome</keyword>
<dbReference type="InterPro" id="IPR036788">
    <property type="entry name" value="T_IF-3_C_sf"/>
</dbReference>
<gene>
    <name evidence="4" type="primary">infC</name>
    <name evidence="9" type="ORF">GFER_01250</name>
</gene>
<feature type="domain" description="Translation initiation factor 3 C-terminal" evidence="7">
    <location>
        <begin position="84"/>
        <end position="168"/>
    </location>
</feature>
<dbReference type="Pfam" id="PF00707">
    <property type="entry name" value="IF3_C"/>
    <property type="match status" value="1"/>
</dbReference>
<dbReference type="InterPro" id="IPR019815">
    <property type="entry name" value="Translation_initiation_fac_3_C"/>
</dbReference>
<dbReference type="GO" id="GO:0032790">
    <property type="term" value="P:ribosome disassembly"/>
    <property type="evidence" value="ECO:0007669"/>
    <property type="project" value="TreeGrafter"/>
</dbReference>
<comment type="subunit">
    <text evidence="4 6">Monomer.</text>
</comment>
<dbReference type="AlphaFoldDB" id="A0A0C2DVD2"/>